<dbReference type="AlphaFoldDB" id="A0A9P0TL03"/>
<protein>
    <recommendedName>
        <fullName evidence="4">Secreted protein</fullName>
    </recommendedName>
</protein>
<feature type="chain" id="PRO_5040159908" description="Secreted protein" evidence="1">
    <location>
        <begin position="20"/>
        <end position="73"/>
    </location>
</feature>
<evidence type="ECO:0000313" key="2">
    <source>
        <dbReference type="EMBL" id="CAH4030397.1"/>
    </source>
</evidence>
<evidence type="ECO:0000256" key="1">
    <source>
        <dbReference type="SAM" id="SignalP"/>
    </source>
</evidence>
<dbReference type="Proteomes" id="UP001152562">
    <property type="component" value="Unassembled WGS sequence"/>
</dbReference>
<dbReference type="EMBL" id="CALOZG010000010">
    <property type="protein sequence ID" value="CAH4030397.1"/>
    <property type="molecule type" value="Genomic_DNA"/>
</dbReference>
<sequence>MSKLTIVLLVIAVIGVVCARPRAFPNDDGSQVNVADGGESVHIVDGGENVNVVDNGNDVHVVEEPNPAGPRSD</sequence>
<keyword evidence="3" id="KW-1185">Reference proteome</keyword>
<accession>A0A9P0TL03</accession>
<name>A0A9P0TL03_PIEBR</name>
<evidence type="ECO:0000313" key="3">
    <source>
        <dbReference type="Proteomes" id="UP001152562"/>
    </source>
</evidence>
<comment type="caution">
    <text evidence="2">The sequence shown here is derived from an EMBL/GenBank/DDBJ whole genome shotgun (WGS) entry which is preliminary data.</text>
</comment>
<keyword evidence="1" id="KW-0732">Signal</keyword>
<proteinExistence type="predicted"/>
<organism evidence="2 3">
    <name type="scientific">Pieris brassicae</name>
    <name type="common">White butterfly</name>
    <name type="synonym">Large white butterfly</name>
    <dbReference type="NCBI Taxonomy" id="7116"/>
    <lineage>
        <taxon>Eukaryota</taxon>
        <taxon>Metazoa</taxon>
        <taxon>Ecdysozoa</taxon>
        <taxon>Arthropoda</taxon>
        <taxon>Hexapoda</taxon>
        <taxon>Insecta</taxon>
        <taxon>Pterygota</taxon>
        <taxon>Neoptera</taxon>
        <taxon>Endopterygota</taxon>
        <taxon>Lepidoptera</taxon>
        <taxon>Glossata</taxon>
        <taxon>Ditrysia</taxon>
        <taxon>Papilionoidea</taxon>
        <taxon>Pieridae</taxon>
        <taxon>Pierinae</taxon>
        <taxon>Pieris</taxon>
    </lineage>
</organism>
<reference evidence="2" key="1">
    <citation type="submission" date="2022-05" db="EMBL/GenBank/DDBJ databases">
        <authorList>
            <person name="Okamura Y."/>
        </authorList>
    </citation>
    <scope>NUCLEOTIDE SEQUENCE</scope>
</reference>
<feature type="signal peptide" evidence="1">
    <location>
        <begin position="1"/>
        <end position="19"/>
    </location>
</feature>
<evidence type="ECO:0008006" key="4">
    <source>
        <dbReference type="Google" id="ProtNLM"/>
    </source>
</evidence>
<gene>
    <name evidence="2" type="ORF">PIBRA_LOCUS7052</name>
</gene>